<feature type="transmembrane region" description="Helical" evidence="2">
    <location>
        <begin position="202"/>
        <end position="221"/>
    </location>
</feature>
<feature type="transmembrane region" description="Helical" evidence="2">
    <location>
        <begin position="137"/>
        <end position="158"/>
    </location>
</feature>
<dbReference type="Proteomes" id="UP001476950">
    <property type="component" value="Unassembled WGS sequence"/>
</dbReference>
<evidence type="ECO:0000256" key="2">
    <source>
        <dbReference type="SAM" id="Phobius"/>
    </source>
</evidence>
<evidence type="ECO:0000313" key="3">
    <source>
        <dbReference type="EMBL" id="MEP1060878.1"/>
    </source>
</evidence>
<feature type="transmembrane region" description="Helical" evidence="2">
    <location>
        <begin position="164"/>
        <end position="181"/>
    </location>
</feature>
<dbReference type="Pfam" id="PF17310">
    <property type="entry name" value="DUF5357"/>
    <property type="match status" value="1"/>
</dbReference>
<reference evidence="3 4" key="1">
    <citation type="submission" date="2022-04" db="EMBL/GenBank/DDBJ databases">
        <title>Positive selection, recombination, and allopatry shape intraspecific diversity of widespread and dominant cyanobacteria.</title>
        <authorList>
            <person name="Wei J."/>
            <person name="Shu W."/>
            <person name="Hu C."/>
        </authorList>
    </citation>
    <scope>NUCLEOTIDE SEQUENCE [LARGE SCALE GENOMIC DNA]</scope>
    <source>
        <strain evidence="3 4">AS-A4</strain>
    </source>
</reference>
<dbReference type="EMBL" id="JAMPLM010000023">
    <property type="protein sequence ID" value="MEP1060878.1"/>
    <property type="molecule type" value="Genomic_DNA"/>
</dbReference>
<feature type="transmembrane region" description="Helical" evidence="2">
    <location>
        <begin position="98"/>
        <end position="116"/>
    </location>
</feature>
<gene>
    <name evidence="3" type="ORF">NDI38_20815</name>
</gene>
<comment type="caution">
    <text evidence="3">The sequence shown here is derived from an EMBL/GenBank/DDBJ whole genome shotgun (WGS) entry which is preliminary data.</text>
</comment>
<keyword evidence="2" id="KW-0812">Transmembrane</keyword>
<accession>A0ABV0KNQ4</accession>
<evidence type="ECO:0000256" key="1">
    <source>
        <dbReference type="SAM" id="MobiDB-lite"/>
    </source>
</evidence>
<organism evidence="3 4">
    <name type="scientific">Stenomitos frigidus AS-A4</name>
    <dbReference type="NCBI Taxonomy" id="2933935"/>
    <lineage>
        <taxon>Bacteria</taxon>
        <taxon>Bacillati</taxon>
        <taxon>Cyanobacteriota</taxon>
        <taxon>Cyanophyceae</taxon>
        <taxon>Leptolyngbyales</taxon>
        <taxon>Leptolyngbyaceae</taxon>
        <taxon>Stenomitos</taxon>
    </lineage>
</organism>
<keyword evidence="2" id="KW-0472">Membrane</keyword>
<name>A0ABV0KNQ4_9CYAN</name>
<proteinExistence type="predicted"/>
<feature type="region of interest" description="Disordered" evidence="1">
    <location>
        <begin position="374"/>
        <end position="395"/>
    </location>
</feature>
<evidence type="ECO:0000313" key="4">
    <source>
        <dbReference type="Proteomes" id="UP001476950"/>
    </source>
</evidence>
<dbReference type="InterPro" id="IPR020360">
    <property type="entry name" value="Uncharacterised_alr2393"/>
</dbReference>
<keyword evidence="4" id="KW-1185">Reference proteome</keyword>
<sequence>MENILSFLGQLISSLIPPSLLSWQTFFWLGVFIFFFVNLGFNLAIRQFFLSLLSIDEIFKQLRKTLTPPKPDSWQTLLWISIFSWAMSLLPAREWMQGFIATCAWFFLIPGIHWFMHEEKFKVFDLTLNIKKGLTIGGLYLAPWITGALICTLLFSGLPEEERTRIALLSWPPISAVIAALPKFIGIGPKYKTPNPEARQDLVILLLSNLLLSCWFQLFFLTQSWLVDYPSLITEDLSKSAFVIKFVNNPTESRGVTILDQAEVVLKEQLDGRSWSQVERWLLELEPQMQQLEDVVMTRISPVKENSLWGLQGQVLPRTEYQMQMMAVWQGPSADGTGYYLMKSCQITRVPDTRRSIARTVASTQIARVTCDAVTDPTAGQPGDGGGMLSEGVKE</sequence>
<dbReference type="RefSeq" id="WP_190452909.1">
    <property type="nucleotide sequence ID" value="NZ_JAMPLM010000023.1"/>
</dbReference>
<keyword evidence="2" id="KW-1133">Transmembrane helix</keyword>
<protein>
    <submittedName>
        <fullName evidence="3">DUF5357 domain-containing protein</fullName>
    </submittedName>
</protein>